<dbReference type="EMBL" id="JBHSPR010000008">
    <property type="protein sequence ID" value="MFC6016839.1"/>
    <property type="molecule type" value="Genomic_DNA"/>
</dbReference>
<comment type="caution">
    <text evidence="2">The sequence shown here is derived from an EMBL/GenBank/DDBJ whole genome shotgun (WGS) entry which is preliminary data.</text>
</comment>
<organism evidence="2 3">
    <name type="scientific">Plantactinospora solaniradicis</name>
    <dbReference type="NCBI Taxonomy" id="1723736"/>
    <lineage>
        <taxon>Bacteria</taxon>
        <taxon>Bacillati</taxon>
        <taxon>Actinomycetota</taxon>
        <taxon>Actinomycetes</taxon>
        <taxon>Micromonosporales</taxon>
        <taxon>Micromonosporaceae</taxon>
        <taxon>Plantactinospora</taxon>
    </lineage>
</organism>
<dbReference type="InterPro" id="IPR010895">
    <property type="entry name" value="CHRD"/>
</dbReference>
<proteinExistence type="predicted"/>
<evidence type="ECO:0000313" key="2">
    <source>
        <dbReference type="EMBL" id="MFC6016839.1"/>
    </source>
</evidence>
<name>A0ABW1K756_9ACTN</name>
<feature type="domain" description="CHRD" evidence="1">
    <location>
        <begin position="44"/>
        <end position="187"/>
    </location>
</feature>
<dbReference type="Proteomes" id="UP001596203">
    <property type="component" value="Unassembled WGS sequence"/>
</dbReference>
<dbReference type="RefSeq" id="WP_377420596.1">
    <property type="nucleotide sequence ID" value="NZ_JBHSPR010000008.1"/>
</dbReference>
<sequence>MMIGRWRGLTVTVIAVLAAAAGTARLAYGHAERQGEDDEDRRWSIQRERLTGYQETPLVLSTTGTGRFSVRIDEQAQEIDYRLSYEDLEGDITQAHIHFGGRAQSGGISVFLCTNLGNGPAGTQPCPADPATITGTIRPADVIGPTAQGIAAGQFGELLTALRVGATYVNVHSSLYPSGEIRAQLGRHHYR</sequence>
<gene>
    <name evidence="2" type="ORF">ACFP2T_11550</name>
</gene>
<evidence type="ECO:0000259" key="1">
    <source>
        <dbReference type="SMART" id="SM00754"/>
    </source>
</evidence>
<evidence type="ECO:0000313" key="3">
    <source>
        <dbReference type="Proteomes" id="UP001596203"/>
    </source>
</evidence>
<reference evidence="3" key="1">
    <citation type="journal article" date="2019" name="Int. J. Syst. Evol. Microbiol.">
        <title>The Global Catalogue of Microorganisms (GCM) 10K type strain sequencing project: providing services to taxonomists for standard genome sequencing and annotation.</title>
        <authorList>
            <consortium name="The Broad Institute Genomics Platform"/>
            <consortium name="The Broad Institute Genome Sequencing Center for Infectious Disease"/>
            <person name="Wu L."/>
            <person name="Ma J."/>
        </authorList>
    </citation>
    <scope>NUCLEOTIDE SEQUENCE [LARGE SCALE GENOMIC DNA]</scope>
    <source>
        <strain evidence="3">ZS-35-S2</strain>
    </source>
</reference>
<protein>
    <submittedName>
        <fullName evidence="2">CHRD domain-containing protein</fullName>
    </submittedName>
</protein>
<dbReference type="SMART" id="SM00754">
    <property type="entry name" value="CHRD"/>
    <property type="match status" value="1"/>
</dbReference>
<dbReference type="Pfam" id="PF07452">
    <property type="entry name" value="CHRD"/>
    <property type="match status" value="1"/>
</dbReference>
<keyword evidence="3" id="KW-1185">Reference proteome</keyword>
<accession>A0ABW1K756</accession>